<evidence type="ECO:0000313" key="4">
    <source>
        <dbReference type="Proteomes" id="UP001360953"/>
    </source>
</evidence>
<keyword evidence="1" id="KW-0175">Coiled coil</keyword>
<feature type="region of interest" description="Disordered" evidence="2">
    <location>
        <begin position="1"/>
        <end position="83"/>
    </location>
</feature>
<feature type="coiled-coil region" evidence="1">
    <location>
        <begin position="146"/>
        <end position="180"/>
    </location>
</feature>
<organism evidence="3 4">
    <name type="scientific">Phyllosticta citribraziliensis</name>
    <dbReference type="NCBI Taxonomy" id="989973"/>
    <lineage>
        <taxon>Eukaryota</taxon>
        <taxon>Fungi</taxon>
        <taxon>Dikarya</taxon>
        <taxon>Ascomycota</taxon>
        <taxon>Pezizomycotina</taxon>
        <taxon>Dothideomycetes</taxon>
        <taxon>Dothideomycetes incertae sedis</taxon>
        <taxon>Botryosphaeriales</taxon>
        <taxon>Phyllostictaceae</taxon>
        <taxon>Phyllosticta</taxon>
    </lineage>
</organism>
<name>A0ABR1M8I7_9PEZI</name>
<dbReference type="RefSeq" id="XP_066659426.1">
    <property type="nucleotide sequence ID" value="XM_066802478.1"/>
</dbReference>
<protein>
    <submittedName>
        <fullName evidence="3">Uncharacterized protein</fullName>
    </submittedName>
</protein>
<gene>
    <name evidence="3" type="ORF">J3D65DRAFT_654476</name>
</gene>
<dbReference type="Proteomes" id="UP001360953">
    <property type="component" value="Unassembled WGS sequence"/>
</dbReference>
<evidence type="ECO:0000256" key="2">
    <source>
        <dbReference type="SAM" id="MobiDB-lite"/>
    </source>
</evidence>
<sequence>MVTSNMRRKFRKSTANSHGIAPPSLLSHLESAPHQNEAVANRSMAPSPSPCLGSDEMGSGYTQESFLSPKQEPPFSYDGTPRDDFLLFPPTNLTGPATFQATEVPTLTAPWFDDPFRLECNPGEVNDLRVALQMEQMRLRGLENSLCVARQEIAEQERQVKKLEDQKNVLEKENQLLRTRLIKTKSLNSLMSRTLKLQSQI</sequence>
<feature type="compositionally biased region" description="Basic residues" evidence="2">
    <location>
        <begin position="1"/>
        <end position="12"/>
    </location>
</feature>
<proteinExistence type="predicted"/>
<evidence type="ECO:0000313" key="3">
    <source>
        <dbReference type="EMBL" id="KAK7544191.1"/>
    </source>
</evidence>
<comment type="caution">
    <text evidence="3">The sequence shown here is derived from an EMBL/GenBank/DDBJ whole genome shotgun (WGS) entry which is preliminary data.</text>
</comment>
<dbReference type="EMBL" id="JBBPEH010000001">
    <property type="protein sequence ID" value="KAK7544191.1"/>
    <property type="molecule type" value="Genomic_DNA"/>
</dbReference>
<accession>A0ABR1M8I7</accession>
<reference evidence="3 4" key="1">
    <citation type="submission" date="2024-04" db="EMBL/GenBank/DDBJ databases">
        <title>Phyllosticta paracitricarpa is synonymous to the EU quarantine fungus P. citricarpa based on phylogenomic analyses.</title>
        <authorList>
            <consortium name="Lawrence Berkeley National Laboratory"/>
            <person name="Van ingen-buijs V.A."/>
            <person name="Van westerhoven A.C."/>
            <person name="Haridas S."/>
            <person name="Skiadas P."/>
            <person name="Martin F."/>
            <person name="Groenewald J.Z."/>
            <person name="Crous P.W."/>
            <person name="Seidl M.F."/>
        </authorList>
    </citation>
    <scope>NUCLEOTIDE SEQUENCE [LARGE SCALE GENOMIC DNA]</scope>
    <source>
        <strain evidence="3 4">CPC 17464</strain>
    </source>
</reference>
<dbReference type="GeneID" id="92035384"/>
<keyword evidence="4" id="KW-1185">Reference proteome</keyword>
<evidence type="ECO:0000256" key="1">
    <source>
        <dbReference type="SAM" id="Coils"/>
    </source>
</evidence>